<dbReference type="eggNOG" id="arCOG00786">
    <property type="taxonomic scope" value="Archaea"/>
</dbReference>
<feature type="region of interest" description="Disordered" evidence="2">
    <location>
        <begin position="127"/>
        <end position="177"/>
    </location>
</feature>
<evidence type="ECO:0000313" key="3">
    <source>
        <dbReference type="EMBL" id="ADG91080.1"/>
    </source>
</evidence>
<dbReference type="AlphaFoldDB" id="D5U1T0"/>
<reference evidence="4" key="2">
    <citation type="journal article" date="2010" name="Stand. Genomic Sci.">
        <title>Complete genome sequence of Thermosphaera aggregans type strain (M11TLT).</title>
        <authorList>
            <person name="Spring S."/>
            <person name="Rachel R."/>
            <person name="Lapidus A."/>
            <person name="Davenport K."/>
            <person name="Tice H."/>
            <person name="Copeland A."/>
            <person name="Cheng J.-F."/>
            <person name="Lucas S."/>
            <person name="Chen F."/>
            <person name="Nolan M."/>
            <person name="Bruce D."/>
            <person name="Goodwin L."/>
            <person name="Pitluck S."/>
            <person name="Ivanova N."/>
            <person name="Mavromatis K."/>
            <person name="Ovchinnikova G."/>
            <person name="Pati A."/>
            <person name="Chen A."/>
            <person name="Palaniappan K."/>
            <person name="Land M."/>
            <person name="Hauser L."/>
            <person name="Chang Y.-J."/>
            <person name="Jeffries C.C."/>
            <person name="Brettin T."/>
            <person name="Detter J.C."/>
            <person name="Tapia R."/>
            <person name="Han C."/>
            <person name="Heimerl T."/>
            <person name="Weikl F."/>
            <person name="Brambilla E."/>
            <person name="Goker M."/>
            <person name="Bristow J."/>
            <person name="Eisen J.A."/>
            <person name="Markowitz V."/>
            <person name="Hugenholtz P."/>
            <person name="Kyrpides N.C."/>
            <person name="Klenk H.-P."/>
        </authorList>
    </citation>
    <scope>NUCLEOTIDE SEQUENCE [LARGE SCALE GENOMIC DNA]</scope>
    <source>
        <strain evidence="4">DSM 11486 / M11TL</strain>
    </source>
</reference>
<dbReference type="InterPro" id="IPR011604">
    <property type="entry name" value="PDDEXK-like_dom_sf"/>
</dbReference>
<reference key="3">
    <citation type="submission" date="2010-02" db="EMBL/GenBank/DDBJ databases">
        <title>Complete genome sequence of Thermosphaera aggregans type strain (M11TL).</title>
        <authorList>
            <consortium name="US DOE Joint Genome Institute (JGI-PGF)"/>
            <person name="Spring S."/>
            <person name="Lapidus A."/>
            <person name="Munk C."/>
            <person name="Schroeder M."/>
            <person name="Glavina Del Rio T."/>
            <person name="Tice H."/>
            <person name="Copeland A."/>
            <person name="Cheng J.-F."/>
            <person name="Lucas S."/>
            <person name="Chen F."/>
            <person name="Nolan M."/>
            <person name="Bruce D."/>
            <person name="Goodwin L."/>
            <person name="Pitluck S."/>
            <person name="Ivanova N."/>
            <person name="Mavromatis K."/>
            <person name="Ovchinnikova G."/>
            <person name="Pati A."/>
            <person name="Chen A."/>
            <person name="Palaniappan K."/>
            <person name="Land M."/>
            <person name="Hauser L."/>
            <person name="Chang Y.-J."/>
            <person name="Jeffries C.C."/>
            <person name="Brettin T."/>
            <person name="Detter J.C."/>
            <person name="Tapia R."/>
            <person name="Han C."/>
            <person name="Chain P."/>
            <person name="Heimerl T."/>
            <person name="Weik F."/>
            <person name="Goker M."/>
            <person name="Rachel R."/>
            <person name="Bristow J."/>
            <person name="Eisen J.A."/>
            <person name="Markowitz V."/>
            <person name="Hugenholtz P."/>
            <person name="Kyrpides N.C."/>
            <person name="Klenk H.-P."/>
        </authorList>
    </citation>
    <scope>NUCLEOTIDE SEQUENCE</scope>
    <source>
        <strain>DSM 11486</strain>
    </source>
</reference>
<gene>
    <name evidence="3" type="ordered locus">Tagg_0807</name>
</gene>
<dbReference type="RefSeq" id="WP_013129673.1">
    <property type="nucleotide sequence ID" value="NC_014160.1"/>
</dbReference>
<feature type="compositionally biased region" description="Polar residues" evidence="2">
    <location>
        <begin position="151"/>
        <end position="165"/>
    </location>
</feature>
<evidence type="ECO:0000313" key="4">
    <source>
        <dbReference type="Proteomes" id="UP000002376"/>
    </source>
</evidence>
<evidence type="ECO:0000256" key="2">
    <source>
        <dbReference type="SAM" id="MobiDB-lite"/>
    </source>
</evidence>
<evidence type="ECO:0000256" key="1">
    <source>
        <dbReference type="ARBA" id="ARBA00001936"/>
    </source>
</evidence>
<proteinExistence type="predicted"/>
<comment type="cofactor">
    <cofactor evidence="1">
        <name>Mn(2+)</name>
        <dbReference type="ChEBI" id="CHEBI:29035"/>
    </cofactor>
</comment>
<organism evidence="3 4">
    <name type="scientific">Thermosphaera aggregans (strain DSM 11486 / M11TL)</name>
    <dbReference type="NCBI Taxonomy" id="633148"/>
    <lineage>
        <taxon>Archaea</taxon>
        <taxon>Thermoproteota</taxon>
        <taxon>Thermoprotei</taxon>
        <taxon>Desulfurococcales</taxon>
        <taxon>Desulfurococcaceae</taxon>
        <taxon>Thermosphaera</taxon>
    </lineage>
</organism>
<keyword evidence="4" id="KW-1185">Reference proteome</keyword>
<dbReference type="STRING" id="633148.Tagg_0807"/>
<dbReference type="Proteomes" id="UP000002376">
    <property type="component" value="Chromosome"/>
</dbReference>
<dbReference type="Gene3D" id="3.90.320.10">
    <property type="match status" value="1"/>
</dbReference>
<sequence>MDQNPTPSMVKDMVYCPVIAWIRLKYNVAEPPTDSMKAGRNVKVEKGKGQVLAARNGHRTLIDEVVRERNGVKIIERKAFRARSIDRYLAQLKTSLYIAARSIRHVRKAELVVGEKKLEIQVTGEILEEGENSSRKRRGSAPRTSRPRQDPSPQSASGAGTQGSALTARRPAPSRHA</sequence>
<protein>
    <recommendedName>
        <fullName evidence="5">CRISPR-associated protein Cas4</fullName>
    </recommendedName>
</protein>
<dbReference type="KEGG" id="tag:Tagg_0807"/>
<name>D5U1T0_THEAM</name>
<dbReference type="EMBL" id="CP001939">
    <property type="protein sequence ID" value="ADG91080.1"/>
    <property type="molecule type" value="Genomic_DNA"/>
</dbReference>
<dbReference type="GeneID" id="9165822"/>
<reference evidence="3 4" key="1">
    <citation type="journal article" date="2010" name="Stand. Genomic Sci.">
        <title>Complete genome sequence of Thermosphaera aggregans type strain (M11TL).</title>
        <authorList>
            <person name="Spring S."/>
            <person name="Rachel R."/>
            <person name="Lapidus A."/>
            <person name="Davenport K."/>
            <person name="Tice H."/>
            <person name="Copeland A."/>
            <person name="Cheng J.F."/>
            <person name="Lucas S."/>
            <person name="Chen F."/>
            <person name="Nolan M."/>
            <person name="Bruce D."/>
            <person name="Goodwin L."/>
            <person name="Pitluck S."/>
            <person name="Ivanova N."/>
            <person name="Mavromatis K."/>
            <person name="Ovchinnikova G."/>
            <person name="Pati A."/>
            <person name="Chen A."/>
            <person name="Palaniappan K."/>
            <person name="Land M."/>
            <person name="Hauser L."/>
            <person name="Chang Y.J."/>
            <person name="Jeffries C.C."/>
            <person name="Brettin T."/>
            <person name="Detter J.C."/>
            <person name="Tapia R."/>
            <person name="Han C."/>
            <person name="Heimerl T."/>
            <person name="Weikl F."/>
            <person name="Brambilla E."/>
            <person name="Goker M."/>
            <person name="Bristow J."/>
            <person name="Eisen J.A."/>
            <person name="Markowitz V."/>
            <person name="Hugenholtz P."/>
            <person name="Kyrpides N.C."/>
            <person name="Klenk H.P."/>
        </authorList>
    </citation>
    <scope>NUCLEOTIDE SEQUENCE [LARGE SCALE GENOMIC DNA]</scope>
    <source>
        <strain evidence="4">DSM 11486 / M11TL</strain>
    </source>
</reference>
<dbReference type="HOGENOM" id="CLU_126922_0_0_2"/>
<evidence type="ECO:0008006" key="5">
    <source>
        <dbReference type="Google" id="ProtNLM"/>
    </source>
</evidence>
<dbReference type="OrthoDB" id="19370at2157"/>
<accession>D5U1T0</accession>